<keyword evidence="2" id="KW-1185">Reference proteome</keyword>
<name>A0A8H6RD48_9PEZI</name>
<accession>A0A8H6RD48</accession>
<evidence type="ECO:0000313" key="2">
    <source>
        <dbReference type="Proteomes" id="UP000660729"/>
    </source>
</evidence>
<dbReference type="EMBL" id="JABCIY010000205">
    <property type="protein sequence ID" value="KAF7188749.1"/>
    <property type="molecule type" value="Genomic_DNA"/>
</dbReference>
<dbReference type="OrthoDB" id="5275938at2759"/>
<comment type="caution">
    <text evidence="1">The sequence shown here is derived from an EMBL/GenBank/DDBJ whole genome shotgun (WGS) entry which is preliminary data.</text>
</comment>
<proteinExistence type="predicted"/>
<sequence length="154" mass="17685">MADNVKVIDDEGDVILVVGRADRERTAANPAEIPSQEDDQAAMTLLWELLHVRDVPEPPMYSGHSWNILQFAIITDKYDLTGPMRLQSQGMLLSWADQYRDKVSAADWKALGDIIAAAYILGERRAFARVTEMWVRCDIRLVYFFHYPDDFDTY</sequence>
<reference evidence="1" key="1">
    <citation type="submission" date="2020-04" db="EMBL/GenBank/DDBJ databases">
        <title>Draft genome resource of the tomato pathogen Pseudocercospora fuligena.</title>
        <authorList>
            <person name="Zaccaron A."/>
        </authorList>
    </citation>
    <scope>NUCLEOTIDE SEQUENCE</scope>
    <source>
        <strain evidence="1">PF001</strain>
    </source>
</reference>
<organism evidence="1 2">
    <name type="scientific">Pseudocercospora fuligena</name>
    <dbReference type="NCBI Taxonomy" id="685502"/>
    <lineage>
        <taxon>Eukaryota</taxon>
        <taxon>Fungi</taxon>
        <taxon>Dikarya</taxon>
        <taxon>Ascomycota</taxon>
        <taxon>Pezizomycotina</taxon>
        <taxon>Dothideomycetes</taxon>
        <taxon>Dothideomycetidae</taxon>
        <taxon>Mycosphaerellales</taxon>
        <taxon>Mycosphaerellaceae</taxon>
        <taxon>Pseudocercospora</taxon>
    </lineage>
</organism>
<dbReference type="Proteomes" id="UP000660729">
    <property type="component" value="Unassembled WGS sequence"/>
</dbReference>
<dbReference type="AlphaFoldDB" id="A0A8H6RD48"/>
<gene>
    <name evidence="1" type="ORF">HII31_10001</name>
</gene>
<protein>
    <submittedName>
        <fullName evidence="1">Uncharacterized protein</fullName>
    </submittedName>
</protein>
<evidence type="ECO:0000313" key="1">
    <source>
        <dbReference type="EMBL" id="KAF7188749.1"/>
    </source>
</evidence>